<feature type="compositionally biased region" description="Low complexity" evidence="1">
    <location>
        <begin position="31"/>
        <end position="40"/>
    </location>
</feature>
<dbReference type="OrthoDB" id="3883941at2759"/>
<accession>L8WSI1</accession>
<feature type="region of interest" description="Disordered" evidence="1">
    <location>
        <begin position="1"/>
        <end position="47"/>
    </location>
</feature>
<feature type="compositionally biased region" description="Basic and acidic residues" evidence="1">
    <location>
        <begin position="16"/>
        <end position="30"/>
    </location>
</feature>
<name>L8WSI1_THACA</name>
<gene>
    <name evidence="2" type="ORF">AG1IA_06634</name>
</gene>
<reference evidence="2 3" key="1">
    <citation type="journal article" date="2013" name="Nat. Commun.">
        <title>The evolution and pathogenic mechanisms of the rice sheath blight pathogen.</title>
        <authorList>
            <person name="Zheng A."/>
            <person name="Lin R."/>
            <person name="Xu L."/>
            <person name="Qin P."/>
            <person name="Tang C."/>
            <person name="Ai P."/>
            <person name="Zhang D."/>
            <person name="Liu Y."/>
            <person name="Sun Z."/>
            <person name="Feng H."/>
            <person name="Wang Y."/>
            <person name="Chen Y."/>
            <person name="Liang X."/>
            <person name="Fu R."/>
            <person name="Li Q."/>
            <person name="Zhang J."/>
            <person name="Yu X."/>
            <person name="Xie Z."/>
            <person name="Ding L."/>
            <person name="Guan P."/>
            <person name="Tang J."/>
            <person name="Liang Y."/>
            <person name="Wang S."/>
            <person name="Deng Q."/>
            <person name="Li S."/>
            <person name="Zhu J."/>
            <person name="Wang L."/>
            <person name="Liu H."/>
            <person name="Li P."/>
        </authorList>
    </citation>
    <scope>NUCLEOTIDE SEQUENCE [LARGE SCALE GENOMIC DNA]</scope>
    <source>
        <strain evidence="3">AG-1 IA</strain>
    </source>
</reference>
<evidence type="ECO:0000313" key="3">
    <source>
        <dbReference type="Proteomes" id="UP000011668"/>
    </source>
</evidence>
<evidence type="ECO:0000256" key="1">
    <source>
        <dbReference type="SAM" id="MobiDB-lite"/>
    </source>
</evidence>
<proteinExistence type="predicted"/>
<evidence type="ECO:0000313" key="2">
    <source>
        <dbReference type="EMBL" id="ELU39329.1"/>
    </source>
</evidence>
<dbReference type="HOGENOM" id="CLU_033245_0_0_1"/>
<keyword evidence="3" id="KW-1185">Reference proteome</keyword>
<dbReference type="EMBL" id="AFRT01001823">
    <property type="protein sequence ID" value="ELU39329.1"/>
    <property type="molecule type" value="Genomic_DNA"/>
</dbReference>
<comment type="caution">
    <text evidence="2">The sequence shown here is derived from an EMBL/GenBank/DDBJ whole genome shotgun (WGS) entry which is preliminary data.</text>
</comment>
<sequence length="537" mass="58311">MASNTLIESDDSIESAYKDPVRQDEAHKGELAPPLESSPEPTRKQQRVGVDPVAFLYGDVIEARISASRARKQAPATIVTSRGVRHSSELQCHFAPACLAQNGLMTFFEGAGLRLSSHFIDTSLQMRADITHTANPSPVSITHIASGLAGGGAVLLGGYVWYQFSGVKTAVDASHRISNTLNSAKTQIKDSLPPPNEALSYLRSVAKSYAVFIPGGSQSVDSIFDSIDELHNSHRDEIDSIISGAYNDIKKITNERNSMNVDSVMAILGVVQKRVGELGKVAGELSSDAVTPILERHPKLREALGGNWEEFKDFAKQHGPEAKKLYDDTANKIIDTVKSNGVTATSVATIIQIVREKSDEAKRVAEKTGRDAWERARKQAGPALDKMPDIRKLLDENSSTLMSVGGGVAAISGSNSREIWDRIKQVADTKGNISEDKLNELKKFILEKVDAAKSGKGGLKDMADKFSGGGFESMVKMIPGGEQVQALDSTPDLRELFKIAQSRSDDAQKLTRETYDDVLKVLKEKAEKAKRLANESH</sequence>
<dbReference type="Proteomes" id="UP000011668">
    <property type="component" value="Unassembled WGS sequence"/>
</dbReference>
<dbReference type="AlphaFoldDB" id="L8WSI1"/>
<protein>
    <submittedName>
        <fullName evidence="2">Uncharacterized protein</fullName>
    </submittedName>
</protein>
<dbReference type="STRING" id="983506.L8WSI1"/>
<organism evidence="2 3">
    <name type="scientific">Thanatephorus cucumeris (strain AG1-IA)</name>
    <name type="common">Rice sheath blight fungus</name>
    <name type="synonym">Rhizoctonia solani</name>
    <dbReference type="NCBI Taxonomy" id="983506"/>
    <lineage>
        <taxon>Eukaryota</taxon>
        <taxon>Fungi</taxon>
        <taxon>Dikarya</taxon>
        <taxon>Basidiomycota</taxon>
        <taxon>Agaricomycotina</taxon>
        <taxon>Agaricomycetes</taxon>
        <taxon>Cantharellales</taxon>
        <taxon>Ceratobasidiaceae</taxon>
        <taxon>Rhizoctonia</taxon>
        <taxon>Rhizoctonia solani AG-1</taxon>
    </lineage>
</organism>